<protein>
    <submittedName>
        <fullName evidence="1">Uncharacterized protein</fullName>
    </submittedName>
</protein>
<comment type="caution">
    <text evidence="1">The sequence shown here is derived from an EMBL/GenBank/DDBJ whole genome shotgun (WGS) entry which is preliminary data.</text>
</comment>
<sequence>VRLPATSRVVLANRVNPPDALLREVWERTGDRPFAHVGDVIGPEEIRRISEGYRDVAGFSLDALTHNHQEEDRGHQ</sequence>
<proteinExistence type="predicted"/>
<reference evidence="2" key="1">
    <citation type="journal article" date="2019" name="Int. J. Syst. Evol. Microbiol.">
        <title>The Global Catalogue of Microorganisms (GCM) 10K type strain sequencing project: providing services to taxonomists for standard genome sequencing and annotation.</title>
        <authorList>
            <consortium name="The Broad Institute Genomics Platform"/>
            <consortium name="The Broad Institute Genome Sequencing Center for Infectious Disease"/>
            <person name="Wu L."/>
            <person name="Ma J."/>
        </authorList>
    </citation>
    <scope>NUCLEOTIDE SEQUENCE [LARGE SCALE GENOMIC DNA]</scope>
    <source>
        <strain evidence="2">CCUG 62974</strain>
    </source>
</reference>
<dbReference type="EMBL" id="JBHTHX010000248">
    <property type="protein sequence ID" value="MFD0884907.1"/>
    <property type="molecule type" value="Genomic_DNA"/>
</dbReference>
<name>A0ABW3DPI9_9ACTN</name>
<gene>
    <name evidence="1" type="ORF">ACFQ08_10145</name>
</gene>
<evidence type="ECO:0000313" key="2">
    <source>
        <dbReference type="Proteomes" id="UP001597024"/>
    </source>
</evidence>
<evidence type="ECO:0000313" key="1">
    <source>
        <dbReference type="EMBL" id="MFD0884907.1"/>
    </source>
</evidence>
<accession>A0ABW3DPI9</accession>
<dbReference type="Proteomes" id="UP001597024">
    <property type="component" value="Unassembled WGS sequence"/>
</dbReference>
<organism evidence="1 2">
    <name type="scientific">Streptosporangium algeriense</name>
    <dbReference type="NCBI Taxonomy" id="1682748"/>
    <lineage>
        <taxon>Bacteria</taxon>
        <taxon>Bacillati</taxon>
        <taxon>Actinomycetota</taxon>
        <taxon>Actinomycetes</taxon>
        <taxon>Streptosporangiales</taxon>
        <taxon>Streptosporangiaceae</taxon>
        <taxon>Streptosporangium</taxon>
    </lineage>
</organism>
<keyword evidence="2" id="KW-1185">Reference proteome</keyword>
<feature type="non-terminal residue" evidence="1">
    <location>
        <position position="1"/>
    </location>
</feature>